<evidence type="ECO:0000313" key="4">
    <source>
        <dbReference type="EMBL" id="CAK9857452.1"/>
    </source>
</evidence>
<feature type="compositionally biased region" description="Polar residues" evidence="3">
    <location>
        <begin position="563"/>
        <end position="573"/>
    </location>
</feature>
<feature type="coiled-coil region" evidence="2">
    <location>
        <begin position="474"/>
        <end position="505"/>
    </location>
</feature>
<organism evidence="4 5">
    <name type="scientific">Sphagnum jensenii</name>
    <dbReference type="NCBI Taxonomy" id="128206"/>
    <lineage>
        <taxon>Eukaryota</taxon>
        <taxon>Viridiplantae</taxon>
        <taxon>Streptophyta</taxon>
        <taxon>Embryophyta</taxon>
        <taxon>Bryophyta</taxon>
        <taxon>Sphagnophytina</taxon>
        <taxon>Sphagnopsida</taxon>
        <taxon>Sphagnales</taxon>
        <taxon>Sphagnaceae</taxon>
        <taxon>Sphagnum</taxon>
    </lineage>
</organism>
<dbReference type="PANTHER" id="PTHR19321">
    <property type="entry name" value="PROTEIN REGULATOR OF CYTOKINESIS 1 PRC1-RELATED"/>
    <property type="match status" value="1"/>
</dbReference>
<feature type="region of interest" description="Disordered" evidence="3">
    <location>
        <begin position="558"/>
        <end position="593"/>
    </location>
</feature>
<evidence type="ECO:0000256" key="2">
    <source>
        <dbReference type="SAM" id="Coils"/>
    </source>
</evidence>
<dbReference type="Gene3D" id="1.20.58.1520">
    <property type="match status" value="1"/>
</dbReference>
<dbReference type="PANTHER" id="PTHR19321:SF41">
    <property type="entry name" value="FASCETTO-RELATED"/>
    <property type="match status" value="1"/>
</dbReference>
<evidence type="ECO:0000313" key="5">
    <source>
        <dbReference type="Proteomes" id="UP001497522"/>
    </source>
</evidence>
<evidence type="ECO:0000256" key="3">
    <source>
        <dbReference type="SAM" id="MobiDB-lite"/>
    </source>
</evidence>
<evidence type="ECO:0000256" key="1">
    <source>
        <dbReference type="ARBA" id="ARBA00006187"/>
    </source>
</evidence>
<reference evidence="4 5" key="1">
    <citation type="submission" date="2024-03" db="EMBL/GenBank/DDBJ databases">
        <authorList>
            <consortium name="ELIXIR-Norway"/>
            <consortium name="Elixir Norway"/>
        </authorList>
    </citation>
    <scope>NUCLEOTIDE SEQUENCE [LARGE SCALE GENOMIC DNA]</scope>
</reference>
<protein>
    <submittedName>
        <fullName evidence="4">Uncharacterized protein</fullName>
    </submittedName>
</protein>
<keyword evidence="5" id="KW-1185">Reference proteome</keyword>
<keyword evidence="2" id="KW-0175">Coiled coil</keyword>
<feature type="region of interest" description="Disordered" evidence="3">
    <location>
        <begin position="670"/>
        <end position="715"/>
    </location>
</feature>
<proteinExistence type="inferred from homology"/>
<dbReference type="InterPro" id="IPR007145">
    <property type="entry name" value="MAP65_Ase1_PRC1"/>
</dbReference>
<name>A0ABP1A4B5_9BRYO</name>
<comment type="similarity">
    <text evidence="1">Belongs to the MAP65/ASE1 family.</text>
</comment>
<accession>A0ABP1A4B5</accession>
<dbReference type="Proteomes" id="UP001497522">
    <property type="component" value="Chromosome 1"/>
</dbReference>
<sequence length="715" mass="80347">MISNEKYYGCYYTSKLIEALTCFELMVDTTCGSLLRELQHIWDQVGESDSDRDKMLLQLEQECLEVYRRKVDHASHARAQLHKDLANVDAEYSALLSALGESPISLRDKRTGTLKEQLATIKPHLEALQRKKEDRAKQFVEVRRQIAHICGEIAATQATTEFFPSGGDQDLTLRRLEECNAQLQALQRERNERLHRVSEYVNVVHELCTVLGIDSIQILADVHPTLVSSTPGQTKNISNGTIERLAQTIHSLREEKMVRLLKLQELGAKLLELWNLMDTPVEEQQLLQHITSHIAATQDEITIPGTLSSDTIAQAQMEVDRLDTLKASRMKELVVKRRLELEDICRCAHIEPDANTTEEKLIAMVDSGMVDPTQLLSQMEKQIVEAKQDALTRKEILEKMEKWMSACEEEGWLEDYNKDENRFASKGAHLNLKRAERARAAINKLPAMVEMLILKTKAWEDERGVPFMFDGVRLLSMLDEYNHLRQEKDEEKRRLRDQKKIQEQLITEQETLFGSKPSPVKTTLSSKKAYGGSRASLGGTTASQPNRRLSFGTALMQPVTPEFSRQNGVTTHSRLGASMGKDTNRERSRPAAPLNYVAVNKDEMAGLASTGGRSSAAVAAGRGQQQQQVVQAPALRQPLSPVVMSVTQQQIYVEDSGNRLQVGNNNKASSFAKRSMTGASPPTGSPHPRLQGSENTTPMHSFDERRFSSIIGQTR</sequence>
<gene>
    <name evidence="4" type="ORF">CSSPJE1EN2_LOCUS447</name>
</gene>
<feature type="region of interest" description="Disordered" evidence="3">
    <location>
        <begin position="509"/>
        <end position="546"/>
    </location>
</feature>
<dbReference type="EMBL" id="OZ023702">
    <property type="protein sequence ID" value="CAK9857452.1"/>
    <property type="molecule type" value="Genomic_DNA"/>
</dbReference>
<feature type="coiled-coil region" evidence="2">
    <location>
        <begin position="169"/>
        <end position="196"/>
    </location>
</feature>
<dbReference type="Pfam" id="PF03999">
    <property type="entry name" value="MAP65_ASE1"/>
    <property type="match status" value="1"/>
</dbReference>